<keyword evidence="8" id="KW-0496">Mitochondrion</keyword>
<keyword evidence="6" id="KW-0999">Mitochondrion inner membrane</keyword>
<dbReference type="GO" id="GO:0005743">
    <property type="term" value="C:mitochondrial inner membrane"/>
    <property type="evidence" value="ECO:0007669"/>
    <property type="project" value="UniProtKB-SubCell"/>
</dbReference>
<keyword evidence="9 10" id="KW-0472">Membrane</keyword>
<dbReference type="AlphaFoldDB" id="A0A2T0FLU1"/>
<evidence type="ECO:0000256" key="5">
    <source>
        <dbReference type="ARBA" id="ARBA00022737"/>
    </source>
</evidence>
<dbReference type="EMBL" id="NDIQ01000022">
    <property type="protein sequence ID" value="PRT55945.1"/>
    <property type="molecule type" value="Genomic_DNA"/>
</dbReference>
<dbReference type="GeneID" id="36517313"/>
<evidence type="ECO:0000256" key="3">
    <source>
        <dbReference type="ARBA" id="ARBA00022448"/>
    </source>
</evidence>
<sequence>MSDVPLGPKIISACCGSLVTSVVVNPFDVIRVRMQQDSAISTAKIAPEPTPVKFTPSPSTLIMESLPQNPCDPKVCCKSPFWYPSTMDYCQAPDLACTRGRMPGTVGLMATIGRDEGVSALWRGLGLQLVQSIPANVVYFIAYENLRDSMFFQNPIATPLIAGGAARALASTVVSPLELFKTRLQSLNTPNAYKIALQSVTKAVEMDGVRSLWSGLGLTLFRDIPFSSIYWAVVELIRDAMPRKQESHREALFQSIVAGTIGGATAAIFTTPFDVAKTRRQLSHYSSESAHMRMTAFIGHIIKTEGWRALFCGLTPRLLKVAPACAIMISSYETGKMFFKPPTKN</sequence>
<evidence type="ECO:0000256" key="7">
    <source>
        <dbReference type="ARBA" id="ARBA00022989"/>
    </source>
</evidence>
<keyword evidence="5" id="KW-0677">Repeat</keyword>
<comment type="subcellular location">
    <subcellularLocation>
        <location evidence="1">Mitochondrion inner membrane</location>
        <topology evidence="1">Multi-pass membrane protein</topology>
    </subcellularLocation>
</comment>
<evidence type="ECO:0000256" key="9">
    <source>
        <dbReference type="ARBA" id="ARBA00023136"/>
    </source>
</evidence>
<dbReference type="InterPro" id="IPR023395">
    <property type="entry name" value="MCP_dom_sf"/>
</dbReference>
<evidence type="ECO:0000256" key="2">
    <source>
        <dbReference type="ARBA" id="ARBA00006375"/>
    </source>
</evidence>
<gene>
    <name evidence="12" type="ORF">B9G98_03565</name>
</gene>
<feature type="repeat" description="Solcar" evidence="10">
    <location>
        <begin position="250"/>
        <end position="338"/>
    </location>
</feature>
<comment type="similarity">
    <text evidence="2 11">Belongs to the mitochondrial carrier (TC 2.A.29) family.</text>
</comment>
<evidence type="ECO:0000256" key="4">
    <source>
        <dbReference type="ARBA" id="ARBA00022692"/>
    </source>
</evidence>
<dbReference type="Proteomes" id="UP000238350">
    <property type="component" value="Unassembled WGS sequence"/>
</dbReference>
<dbReference type="InterPro" id="IPR018108">
    <property type="entry name" value="MCP_transmembrane"/>
</dbReference>
<dbReference type="InterPro" id="IPR045315">
    <property type="entry name" value="Mtm1-like"/>
</dbReference>
<evidence type="ECO:0000256" key="10">
    <source>
        <dbReference type="PROSITE-ProRule" id="PRU00282"/>
    </source>
</evidence>
<feature type="repeat" description="Solcar" evidence="10">
    <location>
        <begin position="8"/>
        <end position="149"/>
    </location>
</feature>
<evidence type="ECO:0000256" key="8">
    <source>
        <dbReference type="ARBA" id="ARBA00023128"/>
    </source>
</evidence>
<evidence type="ECO:0000256" key="11">
    <source>
        <dbReference type="RuleBase" id="RU000488"/>
    </source>
</evidence>
<dbReference type="OrthoDB" id="1747031at2759"/>
<evidence type="ECO:0000313" key="12">
    <source>
        <dbReference type="EMBL" id="PRT55945.1"/>
    </source>
</evidence>
<keyword evidence="4 10" id="KW-0812">Transmembrane</keyword>
<dbReference type="RefSeq" id="XP_024665890.1">
    <property type="nucleotide sequence ID" value="XM_024810122.1"/>
</dbReference>
<dbReference type="PANTHER" id="PTHR45760:SF2">
    <property type="entry name" value="FI19922P1-RELATED"/>
    <property type="match status" value="1"/>
</dbReference>
<dbReference type="GO" id="GO:1990542">
    <property type="term" value="P:mitochondrial transmembrane transport"/>
    <property type="evidence" value="ECO:0007669"/>
    <property type="project" value="InterPro"/>
</dbReference>
<dbReference type="PANTHER" id="PTHR45760">
    <property type="entry name" value="FI19922P1-RELATED"/>
    <property type="match status" value="1"/>
</dbReference>
<keyword evidence="7" id="KW-1133">Transmembrane helix</keyword>
<dbReference type="PROSITE" id="PS50920">
    <property type="entry name" value="SOLCAR"/>
    <property type="match status" value="3"/>
</dbReference>
<feature type="repeat" description="Solcar" evidence="10">
    <location>
        <begin position="154"/>
        <end position="240"/>
    </location>
</feature>
<dbReference type="Pfam" id="PF00153">
    <property type="entry name" value="Mito_carr"/>
    <property type="match status" value="3"/>
</dbReference>
<keyword evidence="3 11" id="KW-0813">Transport</keyword>
<accession>A0A2T0FLU1</accession>
<organism evidence="12 13">
    <name type="scientific">Wickerhamiella sorbophila</name>
    <dbReference type="NCBI Taxonomy" id="45607"/>
    <lineage>
        <taxon>Eukaryota</taxon>
        <taxon>Fungi</taxon>
        <taxon>Dikarya</taxon>
        <taxon>Ascomycota</taxon>
        <taxon>Saccharomycotina</taxon>
        <taxon>Dipodascomycetes</taxon>
        <taxon>Dipodascales</taxon>
        <taxon>Trichomonascaceae</taxon>
        <taxon>Wickerhamiella</taxon>
    </lineage>
</organism>
<comment type="caution">
    <text evidence="12">The sequence shown here is derived from an EMBL/GenBank/DDBJ whole genome shotgun (WGS) entry which is preliminary data.</text>
</comment>
<reference evidence="12 13" key="1">
    <citation type="submission" date="2017-04" db="EMBL/GenBank/DDBJ databases">
        <title>Genome sequencing of [Candida] sorbophila.</title>
        <authorList>
            <person name="Ahn J.O."/>
        </authorList>
    </citation>
    <scope>NUCLEOTIDE SEQUENCE [LARGE SCALE GENOMIC DNA]</scope>
    <source>
        <strain evidence="12 13">DS02</strain>
    </source>
</reference>
<name>A0A2T0FLU1_9ASCO</name>
<keyword evidence="13" id="KW-1185">Reference proteome</keyword>
<evidence type="ECO:0000256" key="6">
    <source>
        <dbReference type="ARBA" id="ARBA00022792"/>
    </source>
</evidence>
<evidence type="ECO:0000256" key="1">
    <source>
        <dbReference type="ARBA" id="ARBA00004448"/>
    </source>
</evidence>
<dbReference type="PRINTS" id="PR00926">
    <property type="entry name" value="MITOCARRIER"/>
</dbReference>
<dbReference type="Gene3D" id="1.50.40.10">
    <property type="entry name" value="Mitochondrial carrier domain"/>
    <property type="match status" value="2"/>
</dbReference>
<proteinExistence type="inferred from homology"/>
<dbReference type="SUPFAM" id="SSF103506">
    <property type="entry name" value="Mitochondrial carrier"/>
    <property type="match status" value="1"/>
</dbReference>
<protein>
    <submittedName>
        <fullName evidence="12">Solute carrier family 25 member 40</fullName>
    </submittedName>
</protein>
<evidence type="ECO:0000313" key="13">
    <source>
        <dbReference type="Proteomes" id="UP000238350"/>
    </source>
</evidence>
<dbReference type="InterPro" id="IPR002067">
    <property type="entry name" value="MCP"/>
</dbReference>
<dbReference type="STRING" id="45607.A0A2T0FLU1"/>